<reference evidence="3 4" key="1">
    <citation type="journal article" date="2021" name="BMC Genomics">
        <title>Datura genome reveals duplications of psychoactive alkaloid biosynthetic genes and high mutation rate following tissue culture.</title>
        <authorList>
            <person name="Rajewski A."/>
            <person name="Carter-House D."/>
            <person name="Stajich J."/>
            <person name="Litt A."/>
        </authorList>
    </citation>
    <scope>NUCLEOTIDE SEQUENCE [LARGE SCALE GENOMIC DNA]</scope>
    <source>
        <strain evidence="3">AR-01</strain>
    </source>
</reference>
<feature type="region of interest" description="Disordered" evidence="1">
    <location>
        <begin position="1"/>
        <end position="35"/>
    </location>
</feature>
<keyword evidence="4" id="KW-1185">Reference proteome</keyword>
<dbReference type="Pfam" id="PF20167">
    <property type="entry name" value="Transposase_32"/>
    <property type="match status" value="1"/>
</dbReference>
<protein>
    <recommendedName>
        <fullName evidence="2">Putative plant transposon protein domain-containing protein</fullName>
    </recommendedName>
</protein>
<dbReference type="EMBL" id="JACEIK010006063">
    <property type="protein sequence ID" value="MCE2055024.1"/>
    <property type="molecule type" value="Genomic_DNA"/>
</dbReference>
<sequence>MAPKVSKGKRVASSRHGSKRERIPSEEEHEDVSMEPPPLRLYGLRWVTEKEGKKWFKEHKESKYSHDMYIDRNCLSLVFLHMIDRILTLGLDFMFNAPGDCNLNMVREFLANWMPKENLNQVKIRGQIIEFAPKDLNRLLGTPNVDPQPFVDMVKKPPYRNIRNTLCGPNFVARWTRWTCHQ</sequence>
<dbReference type="Proteomes" id="UP000823775">
    <property type="component" value="Unassembled WGS sequence"/>
</dbReference>
<gene>
    <name evidence="3" type="ORF">HAX54_041804</name>
</gene>
<feature type="compositionally biased region" description="Basic residues" evidence="1">
    <location>
        <begin position="1"/>
        <end position="19"/>
    </location>
</feature>
<evidence type="ECO:0000256" key="1">
    <source>
        <dbReference type="SAM" id="MobiDB-lite"/>
    </source>
</evidence>
<comment type="caution">
    <text evidence="3">The sequence shown here is derived from an EMBL/GenBank/DDBJ whole genome shotgun (WGS) entry which is preliminary data.</text>
</comment>
<organism evidence="3 4">
    <name type="scientific">Datura stramonium</name>
    <name type="common">Jimsonweed</name>
    <name type="synonym">Common thornapple</name>
    <dbReference type="NCBI Taxonomy" id="4076"/>
    <lineage>
        <taxon>Eukaryota</taxon>
        <taxon>Viridiplantae</taxon>
        <taxon>Streptophyta</taxon>
        <taxon>Embryophyta</taxon>
        <taxon>Tracheophyta</taxon>
        <taxon>Spermatophyta</taxon>
        <taxon>Magnoliopsida</taxon>
        <taxon>eudicotyledons</taxon>
        <taxon>Gunneridae</taxon>
        <taxon>Pentapetalae</taxon>
        <taxon>asterids</taxon>
        <taxon>lamiids</taxon>
        <taxon>Solanales</taxon>
        <taxon>Solanaceae</taxon>
        <taxon>Solanoideae</taxon>
        <taxon>Datureae</taxon>
        <taxon>Datura</taxon>
    </lineage>
</organism>
<evidence type="ECO:0000313" key="3">
    <source>
        <dbReference type="EMBL" id="MCE2055024.1"/>
    </source>
</evidence>
<evidence type="ECO:0000313" key="4">
    <source>
        <dbReference type="Proteomes" id="UP000823775"/>
    </source>
</evidence>
<dbReference type="InterPro" id="IPR046796">
    <property type="entry name" value="Transposase_32_dom"/>
</dbReference>
<feature type="domain" description="Putative plant transposon protein" evidence="2">
    <location>
        <begin position="89"/>
        <end position="176"/>
    </location>
</feature>
<accession>A0ABS8W2H9</accession>
<proteinExistence type="predicted"/>
<evidence type="ECO:0000259" key="2">
    <source>
        <dbReference type="Pfam" id="PF20167"/>
    </source>
</evidence>
<name>A0ABS8W2H9_DATST</name>